<evidence type="ECO:0000256" key="1">
    <source>
        <dbReference type="SAM" id="MobiDB-lite"/>
    </source>
</evidence>
<accession>A0A0F2LY94</accession>
<feature type="compositionally biased region" description="Basic residues" evidence="1">
    <location>
        <begin position="64"/>
        <end position="79"/>
    </location>
</feature>
<feature type="compositionally biased region" description="Basic and acidic residues" evidence="1">
    <location>
        <begin position="27"/>
        <end position="63"/>
    </location>
</feature>
<name>A0A0F2LY94_SPOSC</name>
<proteinExistence type="predicted"/>
<dbReference type="Proteomes" id="UP000033710">
    <property type="component" value="Unassembled WGS sequence"/>
</dbReference>
<organism evidence="2 3">
    <name type="scientific">Sporothrix schenckii 1099-18</name>
    <dbReference type="NCBI Taxonomy" id="1397361"/>
    <lineage>
        <taxon>Eukaryota</taxon>
        <taxon>Fungi</taxon>
        <taxon>Dikarya</taxon>
        <taxon>Ascomycota</taxon>
        <taxon>Pezizomycotina</taxon>
        <taxon>Sordariomycetes</taxon>
        <taxon>Sordariomycetidae</taxon>
        <taxon>Ophiostomatales</taxon>
        <taxon>Ophiostomataceae</taxon>
        <taxon>Sporothrix</taxon>
    </lineage>
</organism>
<feature type="region of interest" description="Disordered" evidence="1">
    <location>
        <begin position="1"/>
        <end position="86"/>
    </location>
</feature>
<evidence type="ECO:0000313" key="3">
    <source>
        <dbReference type="Proteomes" id="UP000033710"/>
    </source>
</evidence>
<gene>
    <name evidence="2" type="ORF">SPSK_05677</name>
</gene>
<dbReference type="VEuPathDB" id="FungiDB:SPSK_05677"/>
<reference evidence="2 3" key="1">
    <citation type="journal article" date="2014" name="BMC Genomics">
        <title>Comparative genomics of the major fungal agents of human and animal Sporotrichosis: Sporothrix schenckii and Sporothrix brasiliensis.</title>
        <authorList>
            <person name="Teixeira M.M."/>
            <person name="de Almeida L.G."/>
            <person name="Kubitschek-Barreira P."/>
            <person name="Alves F.L."/>
            <person name="Kioshima E.S."/>
            <person name="Abadio A.K."/>
            <person name="Fernandes L."/>
            <person name="Derengowski L.S."/>
            <person name="Ferreira K.S."/>
            <person name="Souza R.C."/>
            <person name="Ruiz J.C."/>
            <person name="de Andrade N.C."/>
            <person name="Paes H.C."/>
            <person name="Nicola A.M."/>
            <person name="Albuquerque P."/>
            <person name="Gerber A.L."/>
            <person name="Martins V.P."/>
            <person name="Peconick L.D."/>
            <person name="Neto A.V."/>
            <person name="Chaucanez C.B."/>
            <person name="Silva P.A."/>
            <person name="Cunha O.L."/>
            <person name="de Oliveira F.F."/>
            <person name="dos Santos T.C."/>
            <person name="Barros A.L."/>
            <person name="Soares M.A."/>
            <person name="de Oliveira L.M."/>
            <person name="Marini M.M."/>
            <person name="Villalobos-Duno H."/>
            <person name="Cunha M.M."/>
            <person name="de Hoog S."/>
            <person name="da Silveira J.F."/>
            <person name="Henrissat B."/>
            <person name="Nino-Vega G.A."/>
            <person name="Cisalpino P.S."/>
            <person name="Mora-Montes H.M."/>
            <person name="Almeida S.R."/>
            <person name="Stajich J.E."/>
            <person name="Lopes-Bezerra L.M."/>
            <person name="Vasconcelos A.T."/>
            <person name="Felipe M.S."/>
        </authorList>
    </citation>
    <scope>NUCLEOTIDE SEQUENCE [LARGE SCALE GENOMIC DNA]</scope>
    <source>
        <strain evidence="2 3">1099-18</strain>
    </source>
</reference>
<dbReference type="GeneID" id="27667695"/>
<sequence length="131" mass="15768">MRRAAAMNEWCNEAQRARTGIDAAGESNKERPRGRDKRDERKATKTREKKERQNEKKNKDVMSRKGRVRRRERSCRRSPRTGDWRGSRALQWLQHTFPLIKLYKPAVQKEWTQWRRRLRSTNKKASLYGKS</sequence>
<dbReference type="EMBL" id="AXCR01000012">
    <property type="protein sequence ID" value="KJR80876.1"/>
    <property type="molecule type" value="Genomic_DNA"/>
</dbReference>
<reference evidence="2 3" key="2">
    <citation type="journal article" date="2015" name="Eukaryot. Cell">
        <title>Asexual propagation of a virulent clone complex in a human and feline outbreak of sporotrichosis.</title>
        <authorList>
            <person name="Teixeira Mde M."/>
            <person name="Rodrigues A.M."/>
            <person name="Tsui C.K."/>
            <person name="de Almeida L.G."/>
            <person name="Van Diepeningen A.D."/>
            <person name="van den Ende B.G."/>
            <person name="Fernandes G.F."/>
            <person name="Kano R."/>
            <person name="Hamelin R.C."/>
            <person name="Lopes-Bezerra L.M."/>
            <person name="Vasconcelos A.T."/>
            <person name="de Hoog S."/>
            <person name="de Camargo Z.P."/>
            <person name="Felipe M.S."/>
        </authorList>
    </citation>
    <scope>NUCLEOTIDE SEQUENCE [LARGE SCALE GENOMIC DNA]</scope>
    <source>
        <strain evidence="2 3">1099-18</strain>
    </source>
</reference>
<dbReference type="RefSeq" id="XP_016583552.1">
    <property type="nucleotide sequence ID" value="XM_016732418.1"/>
</dbReference>
<evidence type="ECO:0000313" key="2">
    <source>
        <dbReference type="EMBL" id="KJR80876.1"/>
    </source>
</evidence>
<dbReference type="KEGG" id="ssck:SPSK_05677"/>
<comment type="caution">
    <text evidence="2">The sequence shown here is derived from an EMBL/GenBank/DDBJ whole genome shotgun (WGS) entry which is preliminary data.</text>
</comment>
<protein>
    <submittedName>
        <fullName evidence="2">Uncharacterized protein</fullName>
    </submittedName>
</protein>
<dbReference type="AlphaFoldDB" id="A0A0F2LY94"/>